<dbReference type="OrthoDB" id="9803773at2"/>
<comment type="caution">
    <text evidence="12">Lacks conserved residue(s) required for the propagation of feature annotation.</text>
</comment>
<dbReference type="HAMAP" id="MF_00974">
    <property type="entry name" value="DNA_primase_DnaG"/>
    <property type="match status" value="1"/>
</dbReference>
<dbReference type="InterPro" id="IPR006295">
    <property type="entry name" value="DNA_primase_DnaG"/>
</dbReference>
<evidence type="ECO:0000256" key="1">
    <source>
        <dbReference type="ARBA" id="ARBA00022478"/>
    </source>
</evidence>
<protein>
    <recommendedName>
        <fullName evidence="12 13">DNA primase</fullName>
        <ecNumber evidence="12">2.7.7.101</ecNumber>
    </recommendedName>
</protein>
<evidence type="ECO:0000256" key="9">
    <source>
        <dbReference type="ARBA" id="ARBA00022842"/>
    </source>
</evidence>
<dbReference type="PIRSF" id="PIRSF002811">
    <property type="entry name" value="DnaG"/>
    <property type="match status" value="1"/>
</dbReference>
<evidence type="ECO:0000256" key="11">
    <source>
        <dbReference type="ARBA" id="ARBA00023163"/>
    </source>
</evidence>
<dbReference type="InterPro" id="IPR030846">
    <property type="entry name" value="DnaG_bac"/>
</dbReference>
<dbReference type="AlphaFoldDB" id="V5SE19"/>
<dbReference type="PROSITE" id="PS50880">
    <property type="entry name" value="TOPRIM"/>
    <property type="match status" value="1"/>
</dbReference>
<evidence type="ECO:0000256" key="4">
    <source>
        <dbReference type="ARBA" id="ARBA00022695"/>
    </source>
</evidence>
<dbReference type="Pfam" id="PF10410">
    <property type="entry name" value="DnaB_bind"/>
    <property type="match status" value="1"/>
</dbReference>
<dbReference type="HOGENOM" id="CLU_013501_5_3_5"/>
<evidence type="ECO:0000256" key="3">
    <source>
        <dbReference type="ARBA" id="ARBA00022679"/>
    </source>
</evidence>
<keyword evidence="4 12" id="KW-0548">Nucleotidyltransferase</keyword>
<dbReference type="GO" id="GO:0003677">
    <property type="term" value="F:DNA binding"/>
    <property type="evidence" value="ECO:0007669"/>
    <property type="project" value="UniProtKB-KW"/>
</dbReference>
<comment type="function">
    <text evidence="12 13">RNA polymerase that catalyzes the synthesis of short RNA molecules used as primers for DNA polymerase during DNA replication.</text>
</comment>
<dbReference type="PATRIC" id="fig|1029756.8.peg.2198"/>
<comment type="catalytic activity">
    <reaction evidence="12">
        <text>ssDNA + n NTP = ssDNA/pppN(pN)n-1 hybrid + (n-1) diphosphate.</text>
        <dbReference type="EC" id="2.7.7.101"/>
    </reaction>
</comment>
<keyword evidence="10 12" id="KW-0238">DNA-binding</keyword>
<dbReference type="Gene3D" id="3.90.580.10">
    <property type="entry name" value="Zinc finger, CHC2-type domain"/>
    <property type="match status" value="1"/>
</dbReference>
<name>V5SE19_9HYPH</name>
<keyword evidence="3 12" id="KW-0808">Transferase</keyword>
<evidence type="ECO:0000256" key="6">
    <source>
        <dbReference type="ARBA" id="ARBA00022723"/>
    </source>
</evidence>
<keyword evidence="9" id="KW-0460">Magnesium</keyword>
<comment type="subunit">
    <text evidence="12">Monomer. Interacts with DnaB.</text>
</comment>
<dbReference type="EMBL" id="CP006912">
    <property type="protein sequence ID" value="AHB48737.1"/>
    <property type="molecule type" value="Genomic_DNA"/>
</dbReference>
<dbReference type="KEGG" id="hni:W911_10565"/>
<evidence type="ECO:0000256" key="7">
    <source>
        <dbReference type="ARBA" id="ARBA00022771"/>
    </source>
</evidence>
<dbReference type="PANTHER" id="PTHR30313">
    <property type="entry name" value="DNA PRIMASE"/>
    <property type="match status" value="1"/>
</dbReference>
<dbReference type="InterPro" id="IPR019475">
    <property type="entry name" value="DNA_primase_DnaB-bd"/>
</dbReference>
<dbReference type="Pfam" id="PF08275">
    <property type="entry name" value="DNAG_N"/>
    <property type="match status" value="1"/>
</dbReference>
<dbReference type="FunFam" id="3.90.580.10:FF:000001">
    <property type="entry name" value="DNA primase"/>
    <property type="match status" value="1"/>
</dbReference>
<keyword evidence="6 13" id="KW-0479">Metal-binding</keyword>
<keyword evidence="16" id="KW-1185">Reference proteome</keyword>
<keyword evidence="11 12" id="KW-0804">Transcription</keyword>
<dbReference type="Pfam" id="PF01807">
    <property type="entry name" value="Zn_ribbon_DnaG"/>
    <property type="match status" value="1"/>
</dbReference>
<dbReference type="Proteomes" id="UP000018542">
    <property type="component" value="Chromosome"/>
</dbReference>
<dbReference type="RefSeq" id="WP_023787466.1">
    <property type="nucleotide sequence ID" value="NC_022997.1"/>
</dbReference>
<dbReference type="PANTHER" id="PTHR30313:SF2">
    <property type="entry name" value="DNA PRIMASE"/>
    <property type="match status" value="1"/>
</dbReference>
<feature type="domain" description="Toprim" evidence="14">
    <location>
        <begin position="257"/>
        <end position="339"/>
    </location>
</feature>
<dbReference type="InterPro" id="IPR036977">
    <property type="entry name" value="DNA_primase_Znf_CHC2"/>
</dbReference>
<dbReference type="FunFam" id="3.40.1360.10:FF:000002">
    <property type="entry name" value="DNA primase"/>
    <property type="match status" value="1"/>
</dbReference>
<evidence type="ECO:0000256" key="10">
    <source>
        <dbReference type="ARBA" id="ARBA00023125"/>
    </source>
</evidence>
<dbReference type="InterPro" id="IPR037068">
    <property type="entry name" value="DNA_primase_core_N_sf"/>
</dbReference>
<dbReference type="InterPro" id="IPR002694">
    <property type="entry name" value="Znf_CHC2"/>
</dbReference>
<evidence type="ECO:0000259" key="14">
    <source>
        <dbReference type="PROSITE" id="PS50880"/>
    </source>
</evidence>
<evidence type="ECO:0000256" key="2">
    <source>
        <dbReference type="ARBA" id="ARBA00022515"/>
    </source>
</evidence>
<accession>V5SE19</accession>
<evidence type="ECO:0000313" key="16">
    <source>
        <dbReference type="Proteomes" id="UP000018542"/>
    </source>
</evidence>
<dbReference type="SMART" id="SM00493">
    <property type="entry name" value="TOPRIM"/>
    <property type="match status" value="1"/>
</dbReference>
<comment type="similarity">
    <text evidence="12 13">Belongs to the DnaG primase family.</text>
</comment>
<dbReference type="GO" id="GO:0006269">
    <property type="term" value="P:DNA replication, synthesis of primer"/>
    <property type="evidence" value="ECO:0007669"/>
    <property type="project" value="UniProtKB-UniRule"/>
</dbReference>
<dbReference type="InterPro" id="IPR013264">
    <property type="entry name" value="DNAG_N"/>
</dbReference>
<keyword evidence="5 12" id="KW-0235">DNA replication</keyword>
<evidence type="ECO:0000256" key="8">
    <source>
        <dbReference type="ARBA" id="ARBA00022833"/>
    </source>
</evidence>
<dbReference type="Pfam" id="PF13662">
    <property type="entry name" value="Toprim_4"/>
    <property type="match status" value="1"/>
</dbReference>
<dbReference type="InterPro" id="IPR050219">
    <property type="entry name" value="DnaG_primase"/>
</dbReference>
<dbReference type="Gene3D" id="3.90.980.10">
    <property type="entry name" value="DNA primase, catalytic core, N-terminal domain"/>
    <property type="match status" value="1"/>
</dbReference>
<organism evidence="15 16">
    <name type="scientific">Hyphomicrobium nitrativorans NL23</name>
    <dbReference type="NCBI Taxonomy" id="1029756"/>
    <lineage>
        <taxon>Bacteria</taxon>
        <taxon>Pseudomonadati</taxon>
        <taxon>Pseudomonadota</taxon>
        <taxon>Alphaproteobacteria</taxon>
        <taxon>Hyphomicrobiales</taxon>
        <taxon>Hyphomicrobiaceae</taxon>
        <taxon>Hyphomicrobium</taxon>
    </lineage>
</organism>
<keyword evidence="7" id="KW-0863">Zinc-finger</keyword>
<evidence type="ECO:0000256" key="5">
    <source>
        <dbReference type="ARBA" id="ARBA00022705"/>
    </source>
</evidence>
<comment type="cofactor">
    <cofactor evidence="13">
        <name>Zn(2+)</name>
        <dbReference type="ChEBI" id="CHEBI:29105"/>
    </cofactor>
    <text evidence="13">Binds 1 zinc ion per monomer.</text>
</comment>
<dbReference type="GO" id="GO:0000428">
    <property type="term" value="C:DNA-directed RNA polymerase complex"/>
    <property type="evidence" value="ECO:0007669"/>
    <property type="project" value="UniProtKB-KW"/>
</dbReference>
<dbReference type="GO" id="GO:1990077">
    <property type="term" value="C:primosome complex"/>
    <property type="evidence" value="ECO:0007669"/>
    <property type="project" value="UniProtKB-KW"/>
</dbReference>
<dbReference type="CDD" id="cd03364">
    <property type="entry name" value="TOPRIM_DnaG_primases"/>
    <property type="match status" value="1"/>
</dbReference>
<dbReference type="SUPFAM" id="SSF56731">
    <property type="entry name" value="DNA primase core"/>
    <property type="match status" value="1"/>
</dbReference>
<evidence type="ECO:0000256" key="13">
    <source>
        <dbReference type="PIRNR" id="PIRNR002811"/>
    </source>
</evidence>
<dbReference type="NCBIfam" id="TIGR01391">
    <property type="entry name" value="dnaG"/>
    <property type="match status" value="1"/>
</dbReference>
<keyword evidence="1 12" id="KW-0240">DNA-directed RNA polymerase</keyword>
<dbReference type="SUPFAM" id="SSF57783">
    <property type="entry name" value="Zinc beta-ribbon"/>
    <property type="match status" value="1"/>
</dbReference>
<keyword evidence="2 12" id="KW-0639">Primosome</keyword>
<evidence type="ECO:0000313" key="15">
    <source>
        <dbReference type="EMBL" id="AHB48737.1"/>
    </source>
</evidence>
<evidence type="ECO:0000256" key="12">
    <source>
        <dbReference type="HAMAP-Rule" id="MF_00974"/>
    </source>
</evidence>
<dbReference type="EC" id="2.7.7.101" evidence="12"/>
<sequence>MRFSPHLLDEIRARLPVSQVVGRKVSLKRKGREYAGLSPFKMEKTPSFFVNDQKGFYHCFASGEHGDIFKFVMATEGLSFPEAVERLAQEAGVTLPKPEAHDQEREDQRTRLVALMEASAKFFEDALVGPQGADARRYIERRGLKRETLATFRIGYAPGSRSALKDHLAGAGFSLEEMVVSGMLISGDDIPVAYDRFRHRVMFPIADARGRIVAFGGRALDPDQNAKYLNSPETPLFHKGHLLFNAHRARAAAHDKDRVIAVEGYMDAISLSEAGFVETVAPLGTALTEDQLKLLWRMAPEPILCFDGDSAGKRAAFRAVDTALPHLQPGASLSFAFLPDGLDPDDLVRQQGPSALETVLGRARPLVDVLFEREWADRDWSTPERRAGLEKTLKGLIGKIADDSVRTHYRQALGERLAAAWGTAGGAASGGGYGRPNAGGWVQGGRTARTMGGKPGRRAFGRGTFPPGLGDGTEHLNASSSLRKSALVAPDGGLAPPRREALLLKVVLNHPWLIEEEAETLADLYFTSSALSRLRDAILSAHAIDNLLDTERLRTHLNKSGVGGVLTLVERAVSHKCDRFAEPGAGRTEVEDGWRHALALHERHVGLQRSLEAAEQAWHEDRSEASFARICDLKRQLELMSNPDSLGPGAGPGHTP</sequence>
<dbReference type="InterPro" id="IPR034151">
    <property type="entry name" value="TOPRIM_DnaG_bac"/>
</dbReference>
<dbReference type="Gene3D" id="3.40.1360.10">
    <property type="match status" value="1"/>
</dbReference>
<dbReference type="GO" id="GO:0003899">
    <property type="term" value="F:DNA-directed RNA polymerase activity"/>
    <property type="evidence" value="ECO:0007669"/>
    <property type="project" value="UniProtKB-UniRule"/>
</dbReference>
<dbReference type="GO" id="GO:0005737">
    <property type="term" value="C:cytoplasm"/>
    <property type="evidence" value="ECO:0007669"/>
    <property type="project" value="TreeGrafter"/>
</dbReference>
<dbReference type="SMART" id="SM00400">
    <property type="entry name" value="ZnF_CHCC"/>
    <property type="match status" value="1"/>
</dbReference>
<dbReference type="FunFam" id="3.90.980.10:FF:000001">
    <property type="entry name" value="DNA primase"/>
    <property type="match status" value="1"/>
</dbReference>
<dbReference type="InterPro" id="IPR006171">
    <property type="entry name" value="TOPRIM_dom"/>
</dbReference>
<proteinExistence type="inferred from homology"/>
<gene>
    <name evidence="12" type="primary">dnaG</name>
    <name evidence="15" type="ORF">W911_10565</name>
</gene>
<keyword evidence="8 13" id="KW-0862">Zinc</keyword>
<reference evidence="15 16" key="1">
    <citation type="journal article" date="2014" name="Genome Announc.">
        <title>Complete Genome Sequence of Hyphomicrobium nitrativorans Strain NL23, a Denitrifying Bacterium Isolated from Biofilm of a Methanol-Fed Denitrification System Treating Seawater at the Montreal Biodome.</title>
        <authorList>
            <person name="Martineau C."/>
            <person name="Villeneuve C."/>
            <person name="Mauffrey F."/>
            <person name="Villemur R."/>
        </authorList>
    </citation>
    <scope>NUCLEOTIDE SEQUENCE [LARGE SCALE GENOMIC DNA]</scope>
    <source>
        <strain evidence="15">NL23</strain>
    </source>
</reference>
<dbReference type="STRING" id="1029756.W911_10565"/>
<dbReference type="GO" id="GO:0008270">
    <property type="term" value="F:zinc ion binding"/>
    <property type="evidence" value="ECO:0007669"/>
    <property type="project" value="UniProtKB-KW"/>
</dbReference>